<dbReference type="Pfam" id="PF00551">
    <property type="entry name" value="Formyl_trans_N"/>
    <property type="match status" value="1"/>
</dbReference>
<protein>
    <recommendedName>
        <fullName evidence="2 5">Methionyl-tRNA formyltransferase</fullName>
        <ecNumber evidence="2 5">2.1.2.9</ecNumber>
    </recommendedName>
</protein>
<dbReference type="InterPro" id="IPR044135">
    <property type="entry name" value="Met-tRNA-FMT_C"/>
</dbReference>
<dbReference type="SUPFAM" id="SSF53328">
    <property type="entry name" value="Formyltransferase"/>
    <property type="match status" value="1"/>
</dbReference>
<dbReference type="FunFam" id="3.40.50.12230:FF:000001">
    <property type="entry name" value="Methionyl-tRNA formyltransferase"/>
    <property type="match status" value="1"/>
</dbReference>
<dbReference type="PANTHER" id="PTHR11138:SF5">
    <property type="entry name" value="METHIONYL-TRNA FORMYLTRANSFERASE, MITOCHONDRIAL"/>
    <property type="match status" value="1"/>
</dbReference>
<sequence>MKVLFWGTPEFAVESLKALIQSNHQVVAVITQPDKPKGRGQKVQPPPVKEEALKHNIPVLQPEKIKNNQEFVETIKQLNPDISVVVAYGKILPEEIINIPKYKTINVHASLLPKYRGAAPIQRAIMDGEEETGVCIMEIVKELDAGDVYACTKVKILPEDDIITLHDKLAKEGAKLLIEVLDKIEKGQIEKVPQDHSKATYAKPIEKEEGKIDWNKPAKDIFNQVRALKVWPKAFANFRDFQVKILNVEVLKECKEGKPGEILKASDKEGIVVKTKDGCLLIRTIQFPNSKPISSQEAVRGYRIKEGEKFE</sequence>
<dbReference type="KEGG" id="saf:SULAZ_0409"/>
<dbReference type="AlphaFoldDB" id="C1DTG6"/>
<dbReference type="InterPro" id="IPR036477">
    <property type="entry name" value="Formyl_transf_N_sf"/>
</dbReference>
<dbReference type="Proteomes" id="UP000001369">
    <property type="component" value="Chromosome"/>
</dbReference>
<dbReference type="InterPro" id="IPR041711">
    <property type="entry name" value="Met-tRNA-FMT_N"/>
</dbReference>
<dbReference type="Pfam" id="PF02911">
    <property type="entry name" value="Formyl_trans_C"/>
    <property type="match status" value="1"/>
</dbReference>
<proteinExistence type="inferred from homology"/>
<feature type="domain" description="Formyl transferase C-terminal" evidence="7">
    <location>
        <begin position="205"/>
        <end position="303"/>
    </location>
</feature>
<dbReference type="SUPFAM" id="SSF50486">
    <property type="entry name" value="FMT C-terminal domain-like"/>
    <property type="match status" value="1"/>
</dbReference>
<dbReference type="InterPro" id="IPR005794">
    <property type="entry name" value="Fmt"/>
</dbReference>
<dbReference type="GO" id="GO:0004479">
    <property type="term" value="F:methionyl-tRNA formyltransferase activity"/>
    <property type="evidence" value="ECO:0007669"/>
    <property type="project" value="UniProtKB-UniRule"/>
</dbReference>
<dbReference type="CDD" id="cd08646">
    <property type="entry name" value="FMT_core_Met-tRNA-FMT_N"/>
    <property type="match status" value="1"/>
</dbReference>
<name>C1DTG6_SULAA</name>
<dbReference type="PANTHER" id="PTHR11138">
    <property type="entry name" value="METHIONYL-TRNA FORMYLTRANSFERASE"/>
    <property type="match status" value="1"/>
</dbReference>
<comment type="similarity">
    <text evidence="1 5">Belongs to the Fmt family.</text>
</comment>
<keyword evidence="4 5" id="KW-0648">Protein biosynthesis</keyword>
<dbReference type="EMBL" id="CP001229">
    <property type="protein sequence ID" value="ACN98936.1"/>
    <property type="molecule type" value="Genomic_DNA"/>
</dbReference>
<gene>
    <name evidence="5 8" type="primary">fmt</name>
    <name evidence="8" type="ordered locus">SULAZ_0409</name>
</gene>
<evidence type="ECO:0000259" key="6">
    <source>
        <dbReference type="Pfam" id="PF00551"/>
    </source>
</evidence>
<comment type="catalytic activity">
    <reaction evidence="5">
        <text>L-methionyl-tRNA(fMet) + (6R)-10-formyltetrahydrofolate = N-formyl-L-methionyl-tRNA(fMet) + (6S)-5,6,7,8-tetrahydrofolate + H(+)</text>
        <dbReference type="Rhea" id="RHEA:24380"/>
        <dbReference type="Rhea" id="RHEA-COMP:9952"/>
        <dbReference type="Rhea" id="RHEA-COMP:9953"/>
        <dbReference type="ChEBI" id="CHEBI:15378"/>
        <dbReference type="ChEBI" id="CHEBI:57453"/>
        <dbReference type="ChEBI" id="CHEBI:78530"/>
        <dbReference type="ChEBI" id="CHEBI:78844"/>
        <dbReference type="ChEBI" id="CHEBI:195366"/>
        <dbReference type="EC" id="2.1.2.9"/>
    </reaction>
</comment>
<feature type="domain" description="Formyl transferase N-terminal" evidence="6">
    <location>
        <begin position="1"/>
        <end position="181"/>
    </location>
</feature>
<evidence type="ECO:0000256" key="3">
    <source>
        <dbReference type="ARBA" id="ARBA00022679"/>
    </source>
</evidence>
<comment type="function">
    <text evidence="5">Attaches a formyl group to the free amino group of methionyl-tRNA(fMet). The formyl group appears to play a dual role in the initiator identity of N-formylmethionyl-tRNA by promoting its recognition by IF2 and preventing the misappropriation of this tRNA by the elongation apparatus.</text>
</comment>
<evidence type="ECO:0000259" key="7">
    <source>
        <dbReference type="Pfam" id="PF02911"/>
    </source>
</evidence>
<dbReference type="OrthoDB" id="9802815at2"/>
<dbReference type="eggNOG" id="COG0223">
    <property type="taxonomic scope" value="Bacteria"/>
</dbReference>
<reference evidence="8 9" key="1">
    <citation type="journal article" date="2009" name="J. Bacteriol.">
        <title>Complete and draft genome sequences of six members of the Aquificales.</title>
        <authorList>
            <person name="Reysenbach A.L."/>
            <person name="Hamamura N."/>
            <person name="Podar M."/>
            <person name="Griffiths E."/>
            <person name="Ferreira S."/>
            <person name="Hochstein R."/>
            <person name="Heidelberg J."/>
            <person name="Johnson J."/>
            <person name="Mead D."/>
            <person name="Pohorille A."/>
            <person name="Sarmiento M."/>
            <person name="Schweighofer K."/>
            <person name="Seshadri R."/>
            <person name="Voytek M.A."/>
        </authorList>
    </citation>
    <scope>NUCLEOTIDE SEQUENCE [LARGE SCALE GENOMIC DNA]</scope>
    <source>
        <strain evidence="9">Az-Fu1 / DSM 15241 / OCM 825</strain>
    </source>
</reference>
<dbReference type="NCBIfam" id="TIGR00460">
    <property type="entry name" value="fmt"/>
    <property type="match status" value="1"/>
</dbReference>
<dbReference type="HOGENOM" id="CLU_033347_1_1_0"/>
<keyword evidence="3 5" id="KW-0808">Transferase</keyword>
<dbReference type="EC" id="2.1.2.9" evidence="2 5"/>
<dbReference type="CDD" id="cd08704">
    <property type="entry name" value="Met_tRNA_FMT_C"/>
    <property type="match status" value="1"/>
</dbReference>
<feature type="binding site" evidence="5">
    <location>
        <begin position="110"/>
        <end position="113"/>
    </location>
    <ligand>
        <name>(6S)-5,6,7,8-tetrahydrofolate</name>
        <dbReference type="ChEBI" id="CHEBI:57453"/>
    </ligand>
</feature>
<evidence type="ECO:0000256" key="5">
    <source>
        <dbReference type="HAMAP-Rule" id="MF_00182"/>
    </source>
</evidence>
<dbReference type="InterPro" id="IPR002376">
    <property type="entry name" value="Formyl_transf_N"/>
</dbReference>
<keyword evidence="9" id="KW-1185">Reference proteome</keyword>
<dbReference type="InterPro" id="IPR005793">
    <property type="entry name" value="Formyl_trans_C"/>
</dbReference>
<accession>C1DTG6</accession>
<evidence type="ECO:0000256" key="2">
    <source>
        <dbReference type="ARBA" id="ARBA00012261"/>
    </source>
</evidence>
<evidence type="ECO:0000256" key="1">
    <source>
        <dbReference type="ARBA" id="ARBA00010699"/>
    </source>
</evidence>
<dbReference type="GO" id="GO:0005829">
    <property type="term" value="C:cytosol"/>
    <property type="evidence" value="ECO:0007669"/>
    <property type="project" value="TreeGrafter"/>
</dbReference>
<dbReference type="InterPro" id="IPR011034">
    <property type="entry name" value="Formyl_transferase-like_C_sf"/>
</dbReference>
<dbReference type="HAMAP" id="MF_00182">
    <property type="entry name" value="Formyl_trans"/>
    <property type="match status" value="1"/>
</dbReference>
<dbReference type="Gene3D" id="3.40.50.12230">
    <property type="match status" value="1"/>
</dbReference>
<dbReference type="RefSeq" id="WP_012674256.1">
    <property type="nucleotide sequence ID" value="NC_012438.1"/>
</dbReference>
<evidence type="ECO:0000256" key="4">
    <source>
        <dbReference type="ARBA" id="ARBA00022917"/>
    </source>
</evidence>
<evidence type="ECO:0000313" key="9">
    <source>
        <dbReference type="Proteomes" id="UP000001369"/>
    </source>
</evidence>
<organism evidence="8 9">
    <name type="scientific">Sulfurihydrogenibium azorense (strain DSM 15241 / OCM 825 / Az-Fu1)</name>
    <dbReference type="NCBI Taxonomy" id="204536"/>
    <lineage>
        <taxon>Bacteria</taxon>
        <taxon>Pseudomonadati</taxon>
        <taxon>Aquificota</taxon>
        <taxon>Aquificia</taxon>
        <taxon>Aquificales</taxon>
        <taxon>Hydrogenothermaceae</taxon>
        <taxon>Sulfurihydrogenibium</taxon>
    </lineage>
</organism>
<evidence type="ECO:0000313" key="8">
    <source>
        <dbReference type="EMBL" id="ACN98936.1"/>
    </source>
</evidence>
<dbReference type="STRING" id="204536.SULAZ_0409"/>